<dbReference type="AlphaFoldDB" id="J9DRB9"/>
<protein>
    <submittedName>
        <fullName evidence="1">Uncharacterized protein</fullName>
    </submittedName>
</protein>
<dbReference type="EMBL" id="AFBI03000010">
    <property type="protein sequence ID" value="EJW05100.1"/>
    <property type="molecule type" value="Genomic_DNA"/>
</dbReference>
<keyword evidence="2" id="KW-1185">Reference proteome</keyword>
<comment type="caution">
    <text evidence="1">The sequence shown here is derived from an EMBL/GenBank/DDBJ whole genome shotgun (WGS) entry which is preliminary data.</text>
</comment>
<accession>J9DRB9</accession>
<dbReference type="VEuPathDB" id="MicrosporidiaDB:EDEG_00813"/>
<name>J9DRB9_EDHAE</name>
<dbReference type="InParanoid" id="J9DRB9"/>
<sequence>MFVNQNQNEILSFITFHSTKKAIGEEKGKKDISLINHDESNLFEPKNSKKIKCIHPRKSLPSDHENNENKREIINSSSIQWFEKDEKTVSSKLKDKGVIIECSRYQAFCDLYKNEPFRSILVMQRKCCKNCKEIMQSFKQDSDPKVRYQAISILDTETQDILDINRDIRSMVHKKILNALKNSKNINREIILAFFKGLYTKSHNEFFNQIFKMELDFEFYFENRKEIGVKQYLTGLKNKQKNNLQNEAFHYKHKNIDICTSKFRNSNGYKKFALNYFFVKPLTISKFVDLIKNEPYLAYLYIENQLKPVYKHKKTFCYETGNSKKMILDEKNKDTGIENEKIYDEKNSLEPNEPNILNKLNQVIENDPQKENIDNMLKSESNELNIDNELKKSVQETEYIKYSDIFSDKNILKIEYSQLFYENIQKIENLKHYRAVLSIIKEYITKNLVFDPSNLNTDRDYLLYSHVKYTDPELLMELEKKELNFYELFYLSKFIKSNKIIYDKIISSLKNYTLSEKIEIIIHSENKKLLLHFLNEIINGELTSNIIKLLKRQVSGISLLIYFFMGANTPNKNLKIFKEFVYWSVIGTQKQKEISTKIEAIFSRYLQNISKNDKNLFGSFVTDLKNCKITKNYGFLSEMEFSDEWYEIANQNLLNICSFLQKKIGDFHYENVKHDFKAFERILN</sequence>
<organism evidence="1 2">
    <name type="scientific">Edhazardia aedis (strain USNM 41457)</name>
    <name type="common">Microsporidian parasite</name>
    <dbReference type="NCBI Taxonomy" id="1003232"/>
    <lineage>
        <taxon>Eukaryota</taxon>
        <taxon>Fungi</taxon>
        <taxon>Fungi incertae sedis</taxon>
        <taxon>Microsporidia</taxon>
        <taxon>Edhazardia</taxon>
    </lineage>
</organism>
<reference evidence="1 2" key="1">
    <citation type="submission" date="2011-08" db="EMBL/GenBank/DDBJ databases">
        <authorList>
            <person name="Liu Z.J."/>
            <person name="Shi F.L."/>
            <person name="Lu J.Q."/>
            <person name="Li M."/>
            <person name="Wang Z.L."/>
        </authorList>
    </citation>
    <scope>NUCLEOTIDE SEQUENCE [LARGE SCALE GENOMIC DNA]</scope>
    <source>
        <strain evidence="1 2">USNM 41457</strain>
    </source>
</reference>
<evidence type="ECO:0000313" key="2">
    <source>
        <dbReference type="Proteomes" id="UP000003163"/>
    </source>
</evidence>
<dbReference type="HOGENOM" id="CLU_402252_0_0_1"/>
<reference evidence="2" key="2">
    <citation type="submission" date="2015-07" db="EMBL/GenBank/DDBJ databases">
        <title>Contrasting host-pathogen interactions and genome evolution in two generalist and specialist microsporidian pathogens of mosquitoes.</title>
        <authorList>
            <consortium name="The Broad Institute Genomics Platform"/>
            <consortium name="The Broad Institute Genome Sequencing Center for Infectious Disease"/>
            <person name="Cuomo C.A."/>
            <person name="Sanscrainte N.D."/>
            <person name="Goldberg J.M."/>
            <person name="Heiman D."/>
            <person name="Young S."/>
            <person name="Zeng Q."/>
            <person name="Becnel J.J."/>
            <person name="Birren B.W."/>
        </authorList>
    </citation>
    <scope>NUCLEOTIDE SEQUENCE [LARGE SCALE GENOMIC DNA]</scope>
    <source>
        <strain evidence="2">USNM 41457</strain>
    </source>
</reference>
<proteinExistence type="predicted"/>
<gene>
    <name evidence="1" type="ORF">EDEG_00813</name>
</gene>
<dbReference type="Proteomes" id="UP000003163">
    <property type="component" value="Unassembled WGS sequence"/>
</dbReference>
<evidence type="ECO:0000313" key="1">
    <source>
        <dbReference type="EMBL" id="EJW05100.1"/>
    </source>
</evidence>